<reference evidence="2" key="1">
    <citation type="journal article" date="2013" name="Nature">
        <title>Draft genome of the wheat A-genome progenitor Triticum urartu.</title>
        <authorList>
            <person name="Ling H.Q."/>
            <person name="Zhao S."/>
            <person name="Liu D."/>
            <person name="Wang J."/>
            <person name="Sun H."/>
            <person name="Zhang C."/>
            <person name="Fan H."/>
            <person name="Li D."/>
            <person name="Dong L."/>
            <person name="Tao Y."/>
            <person name="Gao C."/>
            <person name="Wu H."/>
            <person name="Li Y."/>
            <person name="Cui Y."/>
            <person name="Guo X."/>
            <person name="Zheng S."/>
            <person name="Wang B."/>
            <person name="Yu K."/>
            <person name="Liang Q."/>
            <person name="Yang W."/>
            <person name="Lou X."/>
            <person name="Chen J."/>
            <person name="Feng M."/>
            <person name="Jian J."/>
            <person name="Zhang X."/>
            <person name="Luo G."/>
            <person name="Jiang Y."/>
            <person name="Liu J."/>
            <person name="Wang Z."/>
            <person name="Sha Y."/>
            <person name="Zhang B."/>
            <person name="Wu H."/>
            <person name="Tang D."/>
            <person name="Shen Q."/>
            <person name="Xue P."/>
            <person name="Zou S."/>
            <person name="Wang X."/>
            <person name="Liu X."/>
            <person name="Wang F."/>
            <person name="Yang Y."/>
            <person name="An X."/>
            <person name="Dong Z."/>
            <person name="Zhang K."/>
            <person name="Zhang X."/>
            <person name="Luo M.C."/>
            <person name="Dvorak J."/>
            <person name="Tong Y."/>
            <person name="Wang J."/>
            <person name="Yang H."/>
            <person name="Li Z."/>
            <person name="Wang D."/>
            <person name="Zhang A."/>
            <person name="Wang J."/>
        </authorList>
    </citation>
    <scope>NUCLEOTIDE SEQUENCE</scope>
    <source>
        <strain evidence="2">cv. G1812</strain>
    </source>
</reference>
<keyword evidence="2" id="KW-1185">Reference proteome</keyword>
<reference evidence="1" key="2">
    <citation type="submission" date="2018-03" db="EMBL/GenBank/DDBJ databases">
        <title>The Triticum urartu genome reveals the dynamic nature of wheat genome evolution.</title>
        <authorList>
            <person name="Ling H."/>
            <person name="Ma B."/>
            <person name="Shi X."/>
            <person name="Liu H."/>
            <person name="Dong L."/>
            <person name="Sun H."/>
            <person name="Cao Y."/>
            <person name="Gao Q."/>
            <person name="Zheng S."/>
            <person name="Li Y."/>
            <person name="Yu Y."/>
            <person name="Du H."/>
            <person name="Qi M."/>
            <person name="Li Y."/>
            <person name="Yu H."/>
            <person name="Cui Y."/>
            <person name="Wang N."/>
            <person name="Chen C."/>
            <person name="Wu H."/>
            <person name="Zhao Y."/>
            <person name="Zhang J."/>
            <person name="Li Y."/>
            <person name="Zhou W."/>
            <person name="Zhang B."/>
            <person name="Hu W."/>
            <person name="Eijk M."/>
            <person name="Tang J."/>
            <person name="Witsenboer H."/>
            <person name="Zhao S."/>
            <person name="Li Z."/>
            <person name="Zhang A."/>
            <person name="Wang D."/>
            <person name="Liang C."/>
        </authorList>
    </citation>
    <scope>NUCLEOTIDE SEQUENCE [LARGE SCALE GENOMIC DNA]</scope>
    <source>
        <strain evidence="1">cv. G1812</strain>
    </source>
</reference>
<protein>
    <submittedName>
        <fullName evidence="1">Uncharacterized protein</fullName>
    </submittedName>
</protein>
<dbReference type="AlphaFoldDB" id="A0A8R7P3A6"/>
<dbReference type="EnsemblPlants" id="TuG1812G0100004345.01.T01">
    <property type="protein sequence ID" value="TuG1812G0100004345.01.T01"/>
    <property type="gene ID" value="TuG1812G0100004345.01"/>
</dbReference>
<dbReference type="Gramene" id="TuG1812G0100004345.01.T01">
    <property type="protein sequence ID" value="TuG1812G0100004345.01.T01"/>
    <property type="gene ID" value="TuG1812G0100004345.01"/>
</dbReference>
<evidence type="ECO:0000313" key="1">
    <source>
        <dbReference type="EnsemblPlants" id="TuG1812G0100004345.01.T01"/>
    </source>
</evidence>
<proteinExistence type="predicted"/>
<name>A0A8R7P3A6_TRIUA</name>
<accession>A0A8R7P3A6</accession>
<evidence type="ECO:0000313" key="2">
    <source>
        <dbReference type="Proteomes" id="UP000015106"/>
    </source>
</evidence>
<sequence>MPKLGGGGGDESSGVMVDDRGGEHVEISMAIAAKDHGLGAKVLHREAEGVKLNGTIVVNSETTNRK</sequence>
<reference evidence="1" key="3">
    <citation type="submission" date="2022-06" db="UniProtKB">
        <authorList>
            <consortium name="EnsemblPlants"/>
        </authorList>
    </citation>
    <scope>IDENTIFICATION</scope>
</reference>
<dbReference type="Proteomes" id="UP000015106">
    <property type="component" value="Chromosome 1"/>
</dbReference>
<organism evidence="1 2">
    <name type="scientific">Triticum urartu</name>
    <name type="common">Red wild einkorn</name>
    <name type="synonym">Crithodium urartu</name>
    <dbReference type="NCBI Taxonomy" id="4572"/>
    <lineage>
        <taxon>Eukaryota</taxon>
        <taxon>Viridiplantae</taxon>
        <taxon>Streptophyta</taxon>
        <taxon>Embryophyta</taxon>
        <taxon>Tracheophyta</taxon>
        <taxon>Spermatophyta</taxon>
        <taxon>Magnoliopsida</taxon>
        <taxon>Liliopsida</taxon>
        <taxon>Poales</taxon>
        <taxon>Poaceae</taxon>
        <taxon>BOP clade</taxon>
        <taxon>Pooideae</taxon>
        <taxon>Triticodae</taxon>
        <taxon>Triticeae</taxon>
        <taxon>Triticinae</taxon>
        <taxon>Triticum</taxon>
    </lineage>
</organism>